<sequence length="704" mass="77876">MPHRNFQVLSFCPWSKWTNVLRGERVDKSPEQRPEPIVSYQEQSLEKNHLKQEASHSTDLGENVEGENDPNNAIFTAVLFVFFLLPSTPSSFARGRESPRKSTNKQKIKIDGENTERERERDGDVNSGARRGESRERCELGSNSVVSKFSLLSPLVLLSPPPLNTSFLSLPNFVFFGSFHTLLGLVTLRLPTVVLGRSAARTQTHEHPCPIAKPKDVSESNAATTATLLGTCFASPLGTPPRLSRPYTIHCSVTSGTLWPLVRPLKGTDPLPLSGQKCYSEAFVQRSQMDQALPQNDPSWWVVVLFHFDFAVKKKIVAFRVICRPRCVVVADGDVVEFESGYFVETLVEGDKLGVVPHTIRVSPEGELFAVDATNNNIVRITPPLSQYSRARLVAGSFQGYSGHVDGKPSDARFYHPKAVTMDDKGNVYVADTSNLAIRKIGEAVAALSRGRRDDTGATTTVEGDGNTTEGRGSGSAQGGCKIYELQRRLTNQTFESAQHEDNSMGKPTLVVETLKEEPGAGWPSLGRLLVDLSKFAVEGIGNILLNLIPFGLRRKRSAGLTPLKDHLVMPEDKAEPPLAQKQKSPSPMPETLHEPNVVTETAPKPQKSSKVPKFKDPSLPSKHRSSKRQEYADFYGSVEAQVSSKPQKDRVRHRHRDKSSEALYGAVGTEPKSVEMKSADYSDPKFDHYNIRSKYGPDNTFRY</sequence>
<gene>
    <name evidence="2" type="ORF">B296_00002335</name>
</gene>
<dbReference type="EMBL" id="AMZH03003634">
    <property type="protein sequence ID" value="RRT71691.1"/>
    <property type="molecule type" value="Genomic_DNA"/>
</dbReference>
<reference evidence="2 3" key="1">
    <citation type="journal article" date="2014" name="Agronomy (Basel)">
        <title>A Draft Genome Sequence for Ensete ventricosum, the Drought-Tolerant Tree Against Hunger.</title>
        <authorList>
            <person name="Harrison J."/>
            <person name="Moore K.A."/>
            <person name="Paszkiewicz K."/>
            <person name="Jones T."/>
            <person name="Grant M."/>
            <person name="Ambacheew D."/>
            <person name="Muzemil S."/>
            <person name="Studholme D.J."/>
        </authorList>
    </citation>
    <scope>NUCLEOTIDE SEQUENCE [LARGE SCALE GENOMIC DNA]</scope>
</reference>
<feature type="compositionally biased region" description="Basic and acidic residues" evidence="1">
    <location>
        <begin position="565"/>
        <end position="576"/>
    </location>
</feature>
<dbReference type="PANTHER" id="PTHR13833:SF73">
    <property type="entry name" value="NHL DOMAIN-CONTAINING PROTEIN"/>
    <property type="match status" value="1"/>
</dbReference>
<dbReference type="SUPFAM" id="SSF63825">
    <property type="entry name" value="YWTD domain"/>
    <property type="match status" value="1"/>
</dbReference>
<evidence type="ECO:0000313" key="2">
    <source>
        <dbReference type="EMBL" id="RRT71691.1"/>
    </source>
</evidence>
<dbReference type="AlphaFoldDB" id="A0A427A691"/>
<proteinExistence type="predicted"/>
<dbReference type="InterPro" id="IPR011042">
    <property type="entry name" value="6-blade_b-propeller_TolB-like"/>
</dbReference>
<accession>A0A427A691</accession>
<feature type="region of interest" description="Disordered" evidence="1">
    <location>
        <begin position="449"/>
        <end position="479"/>
    </location>
</feature>
<feature type="compositionally biased region" description="Basic and acidic residues" evidence="1">
    <location>
        <begin position="108"/>
        <end position="137"/>
    </location>
</feature>
<feature type="compositionally biased region" description="Basic and acidic residues" evidence="1">
    <location>
        <begin position="44"/>
        <end position="56"/>
    </location>
</feature>
<comment type="caution">
    <text evidence="2">The sequence shown here is derived from an EMBL/GenBank/DDBJ whole genome shotgun (WGS) entry which is preliminary data.</text>
</comment>
<name>A0A427A691_ENSVE</name>
<feature type="region of interest" description="Disordered" evidence="1">
    <location>
        <begin position="42"/>
        <end position="68"/>
    </location>
</feature>
<feature type="compositionally biased region" description="Basic and acidic residues" evidence="1">
    <location>
        <begin position="673"/>
        <end position="691"/>
    </location>
</feature>
<dbReference type="PANTHER" id="PTHR13833">
    <property type="match status" value="1"/>
</dbReference>
<evidence type="ECO:0000256" key="1">
    <source>
        <dbReference type="SAM" id="MobiDB-lite"/>
    </source>
</evidence>
<dbReference type="Proteomes" id="UP000287651">
    <property type="component" value="Unassembled WGS sequence"/>
</dbReference>
<feature type="region of interest" description="Disordered" evidence="1">
    <location>
        <begin position="91"/>
        <end position="137"/>
    </location>
</feature>
<protein>
    <recommendedName>
        <fullName evidence="4">NHL repeat-containing protein</fullName>
    </recommendedName>
</protein>
<feature type="region of interest" description="Disordered" evidence="1">
    <location>
        <begin position="565"/>
        <end position="704"/>
    </location>
</feature>
<organism evidence="2 3">
    <name type="scientific">Ensete ventricosum</name>
    <name type="common">Abyssinian banana</name>
    <name type="synonym">Musa ensete</name>
    <dbReference type="NCBI Taxonomy" id="4639"/>
    <lineage>
        <taxon>Eukaryota</taxon>
        <taxon>Viridiplantae</taxon>
        <taxon>Streptophyta</taxon>
        <taxon>Embryophyta</taxon>
        <taxon>Tracheophyta</taxon>
        <taxon>Spermatophyta</taxon>
        <taxon>Magnoliopsida</taxon>
        <taxon>Liliopsida</taxon>
        <taxon>Zingiberales</taxon>
        <taxon>Musaceae</taxon>
        <taxon>Ensete</taxon>
    </lineage>
</organism>
<evidence type="ECO:0008006" key="4">
    <source>
        <dbReference type="Google" id="ProtNLM"/>
    </source>
</evidence>
<dbReference type="Gene3D" id="2.120.10.30">
    <property type="entry name" value="TolB, C-terminal domain"/>
    <property type="match status" value="1"/>
</dbReference>
<evidence type="ECO:0000313" key="3">
    <source>
        <dbReference type="Proteomes" id="UP000287651"/>
    </source>
</evidence>